<feature type="domain" description="N-acetyltransferase" evidence="2">
    <location>
        <begin position="63"/>
        <end position="207"/>
    </location>
</feature>
<dbReference type="PANTHER" id="PTHR13947">
    <property type="entry name" value="GNAT FAMILY N-ACETYLTRANSFERASE"/>
    <property type="match status" value="1"/>
</dbReference>
<accession>A0A5Q4ZSJ6</accession>
<dbReference type="Gene3D" id="3.40.630.30">
    <property type="match status" value="1"/>
</dbReference>
<evidence type="ECO:0000256" key="1">
    <source>
        <dbReference type="ARBA" id="ARBA00022679"/>
    </source>
</evidence>
<proteinExistence type="predicted"/>
<dbReference type="CDD" id="cd04301">
    <property type="entry name" value="NAT_SF"/>
    <property type="match status" value="1"/>
</dbReference>
<dbReference type="AlphaFoldDB" id="A0A5Q4ZSJ6"/>
<dbReference type="SUPFAM" id="SSF55729">
    <property type="entry name" value="Acyl-CoA N-acyltransferases (Nat)"/>
    <property type="match status" value="1"/>
</dbReference>
<dbReference type="InterPro" id="IPR050769">
    <property type="entry name" value="NAT_camello-type"/>
</dbReference>
<name>A0A5Q4ZSJ6_9BURK</name>
<dbReference type="NCBIfam" id="NF040501">
    <property type="entry name" value="resist_ArsN2"/>
    <property type="match status" value="1"/>
</dbReference>
<reference evidence="3 4" key="1">
    <citation type="submission" date="2019-08" db="EMBL/GenBank/DDBJ databases">
        <authorList>
            <person name="Herpell B J."/>
        </authorList>
    </citation>
    <scope>NUCLEOTIDE SEQUENCE [LARGE SCALE GENOMIC DNA]</scope>
    <source>
        <strain evidence="4">Msb3</strain>
    </source>
</reference>
<dbReference type="PANTHER" id="PTHR13947:SF37">
    <property type="entry name" value="LD18367P"/>
    <property type="match status" value="1"/>
</dbReference>
<organism evidence="3 4">
    <name type="scientific">Paraburkholderia dioscoreae</name>
    <dbReference type="NCBI Taxonomy" id="2604047"/>
    <lineage>
        <taxon>Bacteria</taxon>
        <taxon>Pseudomonadati</taxon>
        <taxon>Pseudomonadota</taxon>
        <taxon>Betaproteobacteria</taxon>
        <taxon>Burkholderiales</taxon>
        <taxon>Burkholderiaceae</taxon>
        <taxon>Paraburkholderia</taxon>
    </lineage>
</organism>
<dbReference type="PROSITE" id="PS51186">
    <property type="entry name" value="GNAT"/>
    <property type="match status" value="1"/>
</dbReference>
<dbReference type="Proteomes" id="UP000325811">
    <property type="component" value="Chromosome II"/>
</dbReference>
<dbReference type="EMBL" id="LR699554">
    <property type="protein sequence ID" value="VVD34440.1"/>
    <property type="molecule type" value="Genomic_DNA"/>
</dbReference>
<dbReference type="GO" id="GO:0008080">
    <property type="term" value="F:N-acetyltransferase activity"/>
    <property type="evidence" value="ECO:0007669"/>
    <property type="project" value="InterPro"/>
</dbReference>
<sequence length="220" mass="24157">MPKASRRFRLRRSGRQATTMSLSNGPCWRCRSFRLLRLSSPFALLPGRRSASIKSISSEHAAMQIRKAEAADLGEIRKLLDANGLPVEDVSSGLIEGFLVAEDANGTIVGSGGLEQLGSSVLLRSLAVTSELRGRGIARELVARLEASARSLRQHEVWLLTTTAEHMFERAGYEHVHRDEVPDEMRSCRQFAVLCPSSATCMRKRLLPACSPSTARPIST</sequence>
<protein>
    <recommendedName>
        <fullName evidence="2">N-acetyltransferase domain-containing protein</fullName>
    </recommendedName>
</protein>
<dbReference type="InterPro" id="IPR000182">
    <property type="entry name" value="GNAT_dom"/>
</dbReference>
<evidence type="ECO:0000313" key="3">
    <source>
        <dbReference type="EMBL" id="VVD34440.1"/>
    </source>
</evidence>
<dbReference type="KEGG" id="pdio:PDMSB3_3156.1"/>
<evidence type="ECO:0000313" key="4">
    <source>
        <dbReference type="Proteomes" id="UP000325811"/>
    </source>
</evidence>
<evidence type="ECO:0000259" key="2">
    <source>
        <dbReference type="PROSITE" id="PS51186"/>
    </source>
</evidence>
<keyword evidence="1" id="KW-0808">Transferase</keyword>
<keyword evidence="4" id="KW-1185">Reference proteome</keyword>
<gene>
    <name evidence="3" type="ORF">PDMSB3_3156</name>
</gene>
<dbReference type="Pfam" id="PF13508">
    <property type="entry name" value="Acetyltransf_7"/>
    <property type="match status" value="1"/>
</dbReference>
<dbReference type="InterPro" id="IPR016181">
    <property type="entry name" value="Acyl_CoA_acyltransferase"/>
</dbReference>